<gene>
    <name evidence="1" type="ORF">EIL87_00970</name>
</gene>
<dbReference type="AlphaFoldDB" id="A0A426K520"/>
<dbReference type="PANTHER" id="PTHR40267:SF1">
    <property type="entry name" value="BLR3294 PROTEIN"/>
    <property type="match status" value="1"/>
</dbReference>
<protein>
    <submittedName>
        <fullName evidence="1">Asp/Glu racemase</fullName>
    </submittedName>
</protein>
<reference evidence="1 2" key="1">
    <citation type="submission" date="2018-11" db="EMBL/GenBank/DDBJ databases">
        <title>Saccharopolyspora rhizosphaerae sp. nov., an actinomycete isolated from rhizosphere soil in Thailand.</title>
        <authorList>
            <person name="Intra B."/>
            <person name="Euanorasetr J."/>
            <person name="Take A."/>
            <person name="Inahashi Y."/>
            <person name="Mori M."/>
            <person name="Panbangred W."/>
            <person name="Matsumoto A."/>
        </authorList>
    </citation>
    <scope>NUCLEOTIDE SEQUENCE [LARGE SCALE GENOMIC DNA]</scope>
    <source>
        <strain evidence="1 2">H219</strain>
    </source>
</reference>
<organism evidence="1 2">
    <name type="scientific">Saccharopolyspora rhizosphaerae</name>
    <dbReference type="NCBI Taxonomy" id="2492662"/>
    <lineage>
        <taxon>Bacteria</taxon>
        <taxon>Bacillati</taxon>
        <taxon>Actinomycetota</taxon>
        <taxon>Actinomycetes</taxon>
        <taxon>Pseudonocardiales</taxon>
        <taxon>Pseudonocardiaceae</taxon>
        <taxon>Saccharopolyspora</taxon>
    </lineage>
</organism>
<comment type="caution">
    <text evidence="1">The sequence shown here is derived from an EMBL/GenBank/DDBJ whole genome shotgun (WGS) entry which is preliminary data.</text>
</comment>
<dbReference type="EMBL" id="RSAA01000001">
    <property type="protein sequence ID" value="RRO20498.1"/>
    <property type="molecule type" value="Genomic_DNA"/>
</dbReference>
<dbReference type="PANTHER" id="PTHR40267">
    <property type="entry name" value="BLR3294 PROTEIN"/>
    <property type="match status" value="1"/>
</dbReference>
<dbReference type="InterPro" id="IPR026286">
    <property type="entry name" value="MaiA/AMDase"/>
</dbReference>
<dbReference type="OrthoDB" id="4537983at2"/>
<sequence>MAPEDFLGAVPGPRPQRGIGVIAPFDLALDRELWRWAPAEVSLYLTRTAFVPVPVSVEQANRVSDEASVHAATRDLLVPEPEVVAYACTSGSFVDGAGGQRRLVEVMREAGAPAAVTTSGALVSALEVLGVGSVAIATPYVVSITDRLVSYLGEHGIAVVSSVGLGLEGQIWKTCYADVVEIVRAADRPEAEAMFISCTNLPTYDLIGPLEQELGKPVLTANQVTIWAALREMGLSAVGAEQRLMQAVDVPAACAR</sequence>
<name>A0A426K520_9PSEU</name>
<keyword evidence="2" id="KW-1185">Reference proteome</keyword>
<accession>A0A426K520</accession>
<dbReference type="Gene3D" id="3.40.50.12500">
    <property type="match status" value="1"/>
</dbReference>
<dbReference type="InterPro" id="IPR053714">
    <property type="entry name" value="Iso_Racemase_Enz_sf"/>
</dbReference>
<dbReference type="RefSeq" id="WP_125088201.1">
    <property type="nucleotide sequence ID" value="NZ_RSAA01000001.1"/>
</dbReference>
<dbReference type="Pfam" id="PF17645">
    <property type="entry name" value="Amdase"/>
    <property type="match status" value="1"/>
</dbReference>
<evidence type="ECO:0000313" key="2">
    <source>
        <dbReference type="Proteomes" id="UP000274515"/>
    </source>
</evidence>
<dbReference type="Proteomes" id="UP000274515">
    <property type="component" value="Unassembled WGS sequence"/>
</dbReference>
<proteinExistence type="predicted"/>
<evidence type="ECO:0000313" key="1">
    <source>
        <dbReference type="EMBL" id="RRO20498.1"/>
    </source>
</evidence>
<dbReference type="PIRSF" id="PIRSF015736">
    <property type="entry name" value="MI"/>
    <property type="match status" value="1"/>
</dbReference>